<evidence type="ECO:0000313" key="2">
    <source>
        <dbReference type="Proteomes" id="UP000531659"/>
    </source>
</evidence>
<protein>
    <submittedName>
        <fullName evidence="1">Uncharacterized protein</fullName>
    </submittedName>
</protein>
<comment type="caution">
    <text evidence="1">The sequence shown here is derived from an EMBL/GenBank/DDBJ whole genome shotgun (WGS) entry which is preliminary data.</text>
</comment>
<dbReference type="AlphaFoldDB" id="A0A7Y3ST80"/>
<proteinExistence type="predicted"/>
<gene>
    <name evidence="1" type="ORF">HLQ16_03180</name>
</gene>
<accession>A0A7Y3ST80</accession>
<reference evidence="1 2" key="1">
    <citation type="submission" date="2020-05" db="EMBL/GenBank/DDBJ databases">
        <title>Complete genome of Clostridium estertheticum subspecies estertheticum, isolated from Vacuum packed lamb meat from New Zealand imported to Switzerland.</title>
        <authorList>
            <person name="Wambui J."/>
            <person name="Stevens M.J.A."/>
            <person name="Stephan R."/>
        </authorList>
    </citation>
    <scope>NUCLEOTIDE SEQUENCE [LARGE SCALE GENOMIC DNA]</scope>
    <source>
        <strain evidence="1 2">CEST001</strain>
    </source>
</reference>
<dbReference type="Proteomes" id="UP000531659">
    <property type="component" value="Unassembled WGS sequence"/>
</dbReference>
<dbReference type="RefSeq" id="WP_171295766.1">
    <property type="nucleotide sequence ID" value="NZ_CP077618.1"/>
</dbReference>
<evidence type="ECO:0000313" key="1">
    <source>
        <dbReference type="EMBL" id="NNU74936.1"/>
    </source>
</evidence>
<organism evidence="1 2">
    <name type="scientific">Clostridium estertheticum</name>
    <dbReference type="NCBI Taxonomy" id="238834"/>
    <lineage>
        <taxon>Bacteria</taxon>
        <taxon>Bacillati</taxon>
        <taxon>Bacillota</taxon>
        <taxon>Clostridia</taxon>
        <taxon>Eubacteriales</taxon>
        <taxon>Clostridiaceae</taxon>
        <taxon>Clostridium</taxon>
    </lineage>
</organism>
<name>A0A7Y3ST80_9CLOT</name>
<dbReference type="EMBL" id="JABEYB010000002">
    <property type="protein sequence ID" value="NNU74936.1"/>
    <property type="molecule type" value="Genomic_DNA"/>
</dbReference>
<sequence>MNIDVNSPLDELLETWAMYSQKLVYTMLTEKAEIDEFNKVKLVLKTKGIIKLEIHNVYDNEYVLNYLKQGGLFTKRIILNKKVANLE</sequence>